<evidence type="ECO:0000256" key="7">
    <source>
        <dbReference type="ARBA" id="ARBA00022840"/>
    </source>
</evidence>
<evidence type="ECO:0000313" key="17">
    <source>
        <dbReference type="Proteomes" id="UP000019184"/>
    </source>
</evidence>
<feature type="region of interest" description="Disordered" evidence="14">
    <location>
        <begin position="502"/>
        <end position="541"/>
    </location>
</feature>
<comment type="similarity">
    <text evidence="1 13">Belongs to the helicase family. DnaB subfamily.</text>
</comment>
<dbReference type="GO" id="GO:0005524">
    <property type="term" value="F:ATP binding"/>
    <property type="evidence" value="ECO:0007669"/>
    <property type="project" value="UniProtKB-UniRule"/>
</dbReference>
<dbReference type="InterPro" id="IPR007694">
    <property type="entry name" value="DNA_helicase_DnaB-like_C"/>
</dbReference>
<dbReference type="InterPro" id="IPR003593">
    <property type="entry name" value="AAA+_ATPase"/>
</dbReference>
<dbReference type="SUPFAM" id="SSF48024">
    <property type="entry name" value="N-terminal domain of DnaB helicase"/>
    <property type="match status" value="1"/>
</dbReference>
<dbReference type="InterPro" id="IPR007692">
    <property type="entry name" value="DNA_helicase_DnaB"/>
</dbReference>
<dbReference type="EC" id="5.6.2.3" evidence="12 13"/>
<evidence type="ECO:0000256" key="12">
    <source>
        <dbReference type="NCBIfam" id="TIGR00665"/>
    </source>
</evidence>
<keyword evidence="8 13" id="KW-0238">DNA-binding</keyword>
<feature type="compositionally biased region" description="Low complexity" evidence="14">
    <location>
        <begin position="523"/>
        <end position="541"/>
    </location>
</feature>
<dbReference type="PANTHER" id="PTHR30153">
    <property type="entry name" value="REPLICATIVE DNA HELICASE DNAB"/>
    <property type="match status" value="1"/>
</dbReference>
<dbReference type="NCBIfam" id="TIGR00665">
    <property type="entry name" value="DnaB"/>
    <property type="match status" value="1"/>
</dbReference>
<dbReference type="SMART" id="SM00382">
    <property type="entry name" value="AAA"/>
    <property type="match status" value="1"/>
</dbReference>
<evidence type="ECO:0000256" key="11">
    <source>
        <dbReference type="ARBA" id="ARBA00048954"/>
    </source>
</evidence>
<dbReference type="InterPro" id="IPR007693">
    <property type="entry name" value="DNA_helicase_DnaB-like_N"/>
</dbReference>
<keyword evidence="17" id="KW-1185">Reference proteome</keyword>
<sequence length="541" mass="59743">MRRPTVIDPLDGLSPLRGSFVAVPPDDRGGRRITGVPSESSVMQPVSPFPYRKDTAAEILRVPPHSLEAEQAVLGGLMLDNTTWDQVADCLDESDFYRNDHRLIFRAVRRLAENSKPFDLLTLAEWLENNKQLEDAGGFAYLGVLAHDTPSAANVRAYADIIRERAMRRELIRTATEIADSAYDPKGRDSRALLDDAEKRVFAIAERGSRTQQGFANIKDLLASTVERIDVLFQRDNPITGIPTGWADFDEKTAGLQRGDLIVIAGRPSMGKTSLAMNIVEYAAIQVKCPVAVFSMEMPGESLIMRLVSSLGRIDQHRVRTGRLEDQDWDRLTSTVTILSEARLFIDDSSSLSPNELRSRARRLHRQEGQLGLIVVDYLQLMEVPGTKENRATEVSEISRSLKALAKELSVPVLALSQLNRTLEQRGDKRPIMSDLRESGAIEQDADLICFIYRDEVYNPDSPDKGKAEIIIGKQRNGPIGMVPLTFMGQYTRFESYIPEFHSSGSGYESSNHGASRSGGAGSQSSAGAGSRAGPAGNDRR</sequence>
<evidence type="ECO:0000256" key="10">
    <source>
        <dbReference type="ARBA" id="ARBA00044932"/>
    </source>
</evidence>
<dbReference type="GO" id="GO:0005829">
    <property type="term" value="C:cytosol"/>
    <property type="evidence" value="ECO:0007669"/>
    <property type="project" value="TreeGrafter"/>
</dbReference>
<dbReference type="GO" id="GO:0003677">
    <property type="term" value="F:DNA binding"/>
    <property type="evidence" value="ECO:0007669"/>
    <property type="project" value="UniProtKB-UniRule"/>
</dbReference>
<name>A0A7U7GE09_9GAMM</name>
<accession>A0A7U7GE09</accession>
<dbReference type="Pfam" id="PF00772">
    <property type="entry name" value="DnaB"/>
    <property type="match status" value="1"/>
</dbReference>
<dbReference type="FunFam" id="3.40.50.300:FF:000076">
    <property type="entry name" value="Replicative DNA helicase"/>
    <property type="match status" value="1"/>
</dbReference>
<dbReference type="InterPro" id="IPR016136">
    <property type="entry name" value="DNA_helicase_N/primase_C"/>
</dbReference>
<evidence type="ECO:0000256" key="14">
    <source>
        <dbReference type="SAM" id="MobiDB-lite"/>
    </source>
</evidence>
<dbReference type="EMBL" id="CBTK010000261">
    <property type="protein sequence ID" value="CDH46438.1"/>
    <property type="molecule type" value="Genomic_DNA"/>
</dbReference>
<evidence type="ECO:0000256" key="13">
    <source>
        <dbReference type="RuleBase" id="RU362085"/>
    </source>
</evidence>
<keyword evidence="2 13" id="KW-0639">Primosome</keyword>
<evidence type="ECO:0000259" key="15">
    <source>
        <dbReference type="PROSITE" id="PS51199"/>
    </source>
</evidence>
<evidence type="ECO:0000313" key="16">
    <source>
        <dbReference type="EMBL" id="CDH46438.1"/>
    </source>
</evidence>
<keyword evidence="6 13" id="KW-0347">Helicase</keyword>
<dbReference type="AlphaFoldDB" id="A0A7U7GE09"/>
<evidence type="ECO:0000256" key="2">
    <source>
        <dbReference type="ARBA" id="ARBA00022515"/>
    </source>
</evidence>
<dbReference type="GO" id="GO:1990077">
    <property type="term" value="C:primosome complex"/>
    <property type="evidence" value="ECO:0007669"/>
    <property type="project" value="UniProtKB-UniRule"/>
</dbReference>
<dbReference type="GO" id="GO:0043139">
    <property type="term" value="F:5'-3' DNA helicase activity"/>
    <property type="evidence" value="ECO:0007669"/>
    <property type="project" value="UniProtKB-EC"/>
</dbReference>
<dbReference type="Gene3D" id="3.40.50.300">
    <property type="entry name" value="P-loop containing nucleotide triphosphate hydrolases"/>
    <property type="match status" value="1"/>
</dbReference>
<dbReference type="InterPro" id="IPR027417">
    <property type="entry name" value="P-loop_NTPase"/>
</dbReference>
<keyword evidence="3 13" id="KW-0235">DNA replication</keyword>
<feature type="domain" description="SF4 helicase" evidence="15">
    <location>
        <begin position="235"/>
        <end position="501"/>
    </location>
</feature>
<dbReference type="Pfam" id="PF03796">
    <property type="entry name" value="DnaB_C"/>
    <property type="match status" value="1"/>
</dbReference>
<evidence type="ECO:0000256" key="4">
    <source>
        <dbReference type="ARBA" id="ARBA00022741"/>
    </source>
</evidence>
<keyword evidence="9" id="KW-0413">Isomerase</keyword>
<dbReference type="PANTHER" id="PTHR30153:SF2">
    <property type="entry name" value="REPLICATIVE DNA HELICASE"/>
    <property type="match status" value="1"/>
</dbReference>
<evidence type="ECO:0000256" key="5">
    <source>
        <dbReference type="ARBA" id="ARBA00022801"/>
    </source>
</evidence>
<dbReference type="GO" id="GO:0042802">
    <property type="term" value="F:identical protein binding"/>
    <property type="evidence" value="ECO:0007669"/>
    <property type="project" value="UniProtKB-ARBA"/>
</dbReference>
<reference evidence="16 17" key="1">
    <citation type="journal article" date="2014" name="ISME J.">
        <title>Candidatus Competibacter-lineage genomes retrieved from metagenomes reveal functional metabolic diversity.</title>
        <authorList>
            <person name="McIlroy S.J."/>
            <person name="Albertsen M."/>
            <person name="Andresen E.K."/>
            <person name="Saunders A.M."/>
            <person name="Kristiansen R."/>
            <person name="Stokholm-Bjerregaard M."/>
            <person name="Nielsen K.L."/>
            <person name="Nielsen P.H."/>
        </authorList>
    </citation>
    <scope>NUCLEOTIDE SEQUENCE [LARGE SCALE GENOMIC DNA]</scope>
    <source>
        <strain evidence="16 17">Run_B_J11</strain>
    </source>
</reference>
<dbReference type="SUPFAM" id="SSF52540">
    <property type="entry name" value="P-loop containing nucleoside triphosphate hydrolases"/>
    <property type="match status" value="1"/>
</dbReference>
<proteinExistence type="inferred from homology"/>
<dbReference type="PROSITE" id="PS51199">
    <property type="entry name" value="SF4_HELICASE"/>
    <property type="match status" value="1"/>
</dbReference>
<dbReference type="GO" id="GO:0006269">
    <property type="term" value="P:DNA replication, synthesis of primer"/>
    <property type="evidence" value="ECO:0007669"/>
    <property type="project" value="UniProtKB-UniRule"/>
</dbReference>
<comment type="catalytic activity">
    <reaction evidence="11 13">
        <text>ATP + H2O = ADP + phosphate + H(+)</text>
        <dbReference type="Rhea" id="RHEA:13065"/>
        <dbReference type="ChEBI" id="CHEBI:15377"/>
        <dbReference type="ChEBI" id="CHEBI:15378"/>
        <dbReference type="ChEBI" id="CHEBI:30616"/>
        <dbReference type="ChEBI" id="CHEBI:43474"/>
        <dbReference type="ChEBI" id="CHEBI:456216"/>
        <dbReference type="EC" id="5.6.2.3"/>
    </reaction>
</comment>
<evidence type="ECO:0000256" key="6">
    <source>
        <dbReference type="ARBA" id="ARBA00022806"/>
    </source>
</evidence>
<protein>
    <recommendedName>
        <fullName evidence="12 13">Replicative DNA helicase</fullName>
        <ecNumber evidence="12 13">5.6.2.3</ecNumber>
    </recommendedName>
</protein>
<dbReference type="FunFam" id="1.10.860.10:FF:000001">
    <property type="entry name" value="Replicative DNA helicase"/>
    <property type="match status" value="1"/>
</dbReference>
<evidence type="ECO:0000256" key="9">
    <source>
        <dbReference type="ARBA" id="ARBA00023235"/>
    </source>
</evidence>
<gene>
    <name evidence="16" type="primary">dnaB</name>
    <name evidence="16" type="ORF">BN874_460059</name>
</gene>
<evidence type="ECO:0000256" key="8">
    <source>
        <dbReference type="ARBA" id="ARBA00023125"/>
    </source>
</evidence>
<dbReference type="NCBIfam" id="NF004384">
    <property type="entry name" value="PRK05748.1"/>
    <property type="match status" value="1"/>
</dbReference>
<organism evidence="16 17">
    <name type="scientific">Candidatus Contendobacter odensis Run_B_J11</name>
    <dbReference type="NCBI Taxonomy" id="1400861"/>
    <lineage>
        <taxon>Bacteria</taxon>
        <taxon>Pseudomonadati</taxon>
        <taxon>Pseudomonadota</taxon>
        <taxon>Gammaproteobacteria</taxon>
        <taxon>Candidatus Competibacteraceae</taxon>
        <taxon>Candidatus Contendibacter</taxon>
    </lineage>
</organism>
<evidence type="ECO:0000256" key="1">
    <source>
        <dbReference type="ARBA" id="ARBA00008428"/>
    </source>
</evidence>
<keyword evidence="4 13" id="KW-0547">Nucleotide-binding</keyword>
<dbReference type="Proteomes" id="UP000019184">
    <property type="component" value="Unassembled WGS sequence"/>
</dbReference>
<evidence type="ECO:0000256" key="3">
    <source>
        <dbReference type="ARBA" id="ARBA00022705"/>
    </source>
</evidence>
<dbReference type="CDD" id="cd00984">
    <property type="entry name" value="DnaB_C"/>
    <property type="match status" value="1"/>
</dbReference>
<dbReference type="InterPro" id="IPR036185">
    <property type="entry name" value="DNA_heli_DnaB-like_N_sf"/>
</dbReference>
<comment type="caution">
    <text evidence="16">The sequence shown here is derived from an EMBL/GenBank/DDBJ whole genome shotgun (WGS) entry which is preliminary data.</text>
</comment>
<keyword evidence="5 13" id="KW-0378">Hydrolase</keyword>
<comment type="function">
    <text evidence="10 13">The main replicative DNA helicase, it participates in initiation and elongation during chromosome replication. Travels ahead of the DNA replisome, separating dsDNA into templates for DNA synthesis. A processive ATP-dependent 5'-3' DNA helicase it has DNA-dependent ATPase activity.</text>
</comment>
<dbReference type="GO" id="GO:0016787">
    <property type="term" value="F:hydrolase activity"/>
    <property type="evidence" value="ECO:0007669"/>
    <property type="project" value="UniProtKB-KW"/>
</dbReference>
<dbReference type="Gene3D" id="1.10.860.10">
    <property type="entry name" value="DNAb Helicase, Chain A"/>
    <property type="match status" value="1"/>
</dbReference>
<keyword evidence="7 13" id="KW-0067">ATP-binding</keyword>